<sequence length="295" mass="32268">MKSKQEALARAMADLATESILFEVILTPKPGLVDAKDPGSHRDMDIFTFVRSAVSLSHGFREFFLAGFTGEEDLPALFARIRPLGMEVEEKMFDATGKVNTHKGIIFSMGIILAALGRYARTREGEGIYTPEETEAVLQLVTQMTQGLVSKDFQSLAHRPPATHGERLYVEHGFTGIRGEAEAGYPVLREKALPALRSMAKEPLTLEDKLLEVLLLLMAHAEDSNVVTRGGIHALHEVQAAAKKFLADGGVRHPGYKETLGTMNDTFRQKNLSPGGSADLLSLAIFFGKLEGLIH</sequence>
<dbReference type="NCBIfam" id="TIGR03125">
    <property type="entry name" value="citrate_citG"/>
    <property type="match status" value="1"/>
</dbReference>
<protein>
    <recommendedName>
        <fullName evidence="5">Probable 2-(5''-triphosphoribosyl)-3'-dephosphocoenzyme-A synthase</fullName>
        <shortName evidence="5">2-(5''-triphosphoribosyl)-3'-dephospho-CoA synthase</shortName>
        <ecNumber evidence="5">2.4.2.52</ecNumber>
    </recommendedName>
</protein>
<proteinExistence type="inferred from homology"/>
<dbReference type="Pfam" id="PF01874">
    <property type="entry name" value="CitG"/>
    <property type="match status" value="1"/>
</dbReference>
<keyword evidence="3 5" id="KW-0547">Nucleotide-binding</keyword>
<keyword evidence="2 5" id="KW-0808">Transferase</keyword>
<dbReference type="GO" id="GO:0051191">
    <property type="term" value="P:prosthetic group biosynthetic process"/>
    <property type="evidence" value="ECO:0007669"/>
    <property type="project" value="TreeGrafter"/>
</dbReference>
<dbReference type="Gene3D" id="1.10.4200.10">
    <property type="entry name" value="Triphosphoribosyl-dephospho-CoA protein"/>
    <property type="match status" value="1"/>
</dbReference>
<dbReference type="AlphaFoldDB" id="A0A941CR36"/>
<organism evidence="6 7">
    <name type="scientific">Proteiniclasticum sediminis</name>
    <dbReference type="NCBI Taxonomy" id="2804028"/>
    <lineage>
        <taxon>Bacteria</taxon>
        <taxon>Bacillati</taxon>
        <taxon>Bacillota</taxon>
        <taxon>Clostridia</taxon>
        <taxon>Eubacteriales</taxon>
        <taxon>Clostridiaceae</taxon>
        <taxon>Proteiniclasticum</taxon>
    </lineage>
</organism>
<dbReference type="PANTHER" id="PTHR30201">
    <property type="entry name" value="TRIPHOSPHORIBOSYL-DEPHOSPHO-COA SYNTHASE"/>
    <property type="match status" value="1"/>
</dbReference>
<reference evidence="6" key="1">
    <citation type="submission" date="2021-04" db="EMBL/GenBank/DDBJ databases">
        <title>Proteiniclasticum sedimins sp. nov., an obligate anaerobic bacterium isolated from anaerobic sludge.</title>
        <authorList>
            <person name="Liu J."/>
        </authorList>
    </citation>
    <scope>NUCLEOTIDE SEQUENCE</scope>
    <source>
        <strain evidence="6">BAD-10</strain>
    </source>
</reference>
<keyword evidence="4 5" id="KW-0067">ATP-binding</keyword>
<evidence type="ECO:0000256" key="1">
    <source>
        <dbReference type="ARBA" id="ARBA00001210"/>
    </source>
</evidence>
<comment type="caution">
    <text evidence="6">The sequence shown here is derived from an EMBL/GenBank/DDBJ whole genome shotgun (WGS) entry which is preliminary data.</text>
</comment>
<evidence type="ECO:0000256" key="5">
    <source>
        <dbReference type="HAMAP-Rule" id="MF_00397"/>
    </source>
</evidence>
<keyword evidence="6" id="KW-0328">Glycosyltransferase</keyword>
<dbReference type="Proteomes" id="UP000675379">
    <property type="component" value="Unassembled WGS sequence"/>
</dbReference>
<dbReference type="InterPro" id="IPR002736">
    <property type="entry name" value="CitG"/>
</dbReference>
<dbReference type="RefSeq" id="WP_211802564.1">
    <property type="nucleotide sequence ID" value="NZ_JAGSCS010000021.1"/>
</dbReference>
<accession>A0A941CR36</accession>
<gene>
    <name evidence="5 6" type="primary">citG</name>
    <name evidence="6" type="ORF">KCG48_12560</name>
</gene>
<dbReference type="GO" id="GO:0046917">
    <property type="term" value="F:triphosphoribosyl-dephospho-CoA synthase activity"/>
    <property type="evidence" value="ECO:0007669"/>
    <property type="project" value="UniProtKB-UniRule"/>
</dbReference>
<evidence type="ECO:0000256" key="2">
    <source>
        <dbReference type="ARBA" id="ARBA00022679"/>
    </source>
</evidence>
<evidence type="ECO:0000313" key="7">
    <source>
        <dbReference type="Proteomes" id="UP000675379"/>
    </source>
</evidence>
<comment type="catalytic activity">
    <reaction evidence="1 5">
        <text>3'-dephospho-CoA + ATP = 2'-(5''-triphospho-alpha-D-ribosyl)-3'-dephospho-CoA + adenine</text>
        <dbReference type="Rhea" id="RHEA:15117"/>
        <dbReference type="ChEBI" id="CHEBI:16708"/>
        <dbReference type="ChEBI" id="CHEBI:30616"/>
        <dbReference type="ChEBI" id="CHEBI:57328"/>
        <dbReference type="ChEBI" id="CHEBI:61378"/>
        <dbReference type="EC" id="2.4.2.52"/>
    </reaction>
</comment>
<dbReference type="GO" id="GO:0016757">
    <property type="term" value="F:glycosyltransferase activity"/>
    <property type="evidence" value="ECO:0007669"/>
    <property type="project" value="UniProtKB-KW"/>
</dbReference>
<name>A0A941CR36_9CLOT</name>
<dbReference type="PANTHER" id="PTHR30201:SF2">
    <property type="entry name" value="2-(5''-TRIPHOSPHORIBOSYL)-3'-DEPHOSPHOCOENZYME-A SYNTHASE"/>
    <property type="match status" value="1"/>
</dbReference>
<dbReference type="EMBL" id="JAGSCS010000021">
    <property type="protein sequence ID" value="MBR0577147.1"/>
    <property type="molecule type" value="Genomic_DNA"/>
</dbReference>
<evidence type="ECO:0000313" key="6">
    <source>
        <dbReference type="EMBL" id="MBR0577147.1"/>
    </source>
</evidence>
<dbReference type="HAMAP" id="MF_00397">
    <property type="entry name" value="CitG"/>
    <property type="match status" value="1"/>
</dbReference>
<dbReference type="InterPro" id="IPR017551">
    <property type="entry name" value="TriPribosyl-deP-CoA_syn_CitG"/>
</dbReference>
<evidence type="ECO:0000256" key="4">
    <source>
        <dbReference type="ARBA" id="ARBA00022840"/>
    </source>
</evidence>
<evidence type="ECO:0000256" key="3">
    <source>
        <dbReference type="ARBA" id="ARBA00022741"/>
    </source>
</evidence>
<dbReference type="EC" id="2.4.2.52" evidence="5"/>
<comment type="similarity">
    <text evidence="5">Belongs to the CitG/MdcB family.</text>
</comment>
<keyword evidence="7" id="KW-1185">Reference proteome</keyword>
<dbReference type="GO" id="GO:0005524">
    <property type="term" value="F:ATP binding"/>
    <property type="evidence" value="ECO:0007669"/>
    <property type="project" value="UniProtKB-KW"/>
</dbReference>